<evidence type="ECO:0000256" key="2">
    <source>
        <dbReference type="ARBA" id="ARBA00010015"/>
    </source>
</evidence>
<dbReference type="PANTHER" id="PTHR10150">
    <property type="entry name" value="DNA REPAIR ENDONUCLEASE XPF"/>
    <property type="match status" value="1"/>
</dbReference>
<dbReference type="GO" id="GO:0003684">
    <property type="term" value="F:damaged DNA binding"/>
    <property type="evidence" value="ECO:0007669"/>
    <property type="project" value="TreeGrafter"/>
</dbReference>
<dbReference type="EMBL" id="JAGPXC010000009">
    <property type="protein sequence ID" value="KAH6646992.1"/>
    <property type="molecule type" value="Genomic_DNA"/>
</dbReference>
<evidence type="ECO:0000313" key="13">
    <source>
        <dbReference type="Proteomes" id="UP000758603"/>
    </source>
</evidence>
<name>A0A9P8RJH3_9PEZI</name>
<dbReference type="RefSeq" id="XP_045953506.1">
    <property type="nucleotide sequence ID" value="XM_046106041.1"/>
</dbReference>
<dbReference type="PANTHER" id="PTHR10150:SF0">
    <property type="entry name" value="DNA REPAIR ENDONUCLEASE XPF"/>
    <property type="match status" value="1"/>
</dbReference>
<gene>
    <name evidence="12" type="ORF">BKA67DRAFT_650189</name>
</gene>
<dbReference type="GO" id="GO:1901255">
    <property type="term" value="P:nucleotide-excision repair involved in interstrand cross-link repair"/>
    <property type="evidence" value="ECO:0007669"/>
    <property type="project" value="TreeGrafter"/>
</dbReference>
<comment type="similarity">
    <text evidence="2">Belongs to the XPF family.</text>
</comment>
<keyword evidence="7" id="KW-0238">DNA-binding</keyword>
<dbReference type="SUPFAM" id="SSF52980">
    <property type="entry name" value="Restriction endonuclease-like"/>
    <property type="match status" value="1"/>
</dbReference>
<evidence type="ECO:0000256" key="8">
    <source>
        <dbReference type="ARBA" id="ARBA00023204"/>
    </source>
</evidence>
<keyword evidence="3" id="KW-0540">Nuclease</keyword>
<keyword evidence="4" id="KW-0255">Endonuclease</keyword>
<dbReference type="Gene3D" id="3.40.50.10130">
    <property type="match status" value="1"/>
</dbReference>
<proteinExistence type="inferred from homology"/>
<dbReference type="NCBIfam" id="TIGR00596">
    <property type="entry name" value="rad1"/>
    <property type="match status" value="1"/>
</dbReference>
<feature type="domain" description="ERCC4" evidence="11">
    <location>
        <begin position="703"/>
        <end position="783"/>
    </location>
</feature>
<evidence type="ECO:0000259" key="11">
    <source>
        <dbReference type="SMART" id="SM00891"/>
    </source>
</evidence>
<dbReference type="GeneID" id="70134932"/>
<dbReference type="GO" id="GO:0000014">
    <property type="term" value="F:single-stranded DNA endodeoxyribonuclease activity"/>
    <property type="evidence" value="ECO:0007669"/>
    <property type="project" value="TreeGrafter"/>
</dbReference>
<dbReference type="AlphaFoldDB" id="A0A9P8RJH3"/>
<keyword evidence="13" id="KW-1185">Reference proteome</keyword>
<evidence type="ECO:0000256" key="4">
    <source>
        <dbReference type="ARBA" id="ARBA00022759"/>
    </source>
</evidence>
<dbReference type="GO" id="GO:0000110">
    <property type="term" value="C:nucleotide-excision repair factor 1 complex"/>
    <property type="evidence" value="ECO:0007669"/>
    <property type="project" value="TreeGrafter"/>
</dbReference>
<reference evidence="12" key="1">
    <citation type="journal article" date="2021" name="Nat. Commun.">
        <title>Genetic determinants of endophytism in the Arabidopsis root mycobiome.</title>
        <authorList>
            <person name="Mesny F."/>
            <person name="Miyauchi S."/>
            <person name="Thiergart T."/>
            <person name="Pickel B."/>
            <person name="Atanasova L."/>
            <person name="Karlsson M."/>
            <person name="Huettel B."/>
            <person name="Barry K.W."/>
            <person name="Haridas S."/>
            <person name="Chen C."/>
            <person name="Bauer D."/>
            <person name="Andreopoulos W."/>
            <person name="Pangilinan J."/>
            <person name="LaButti K."/>
            <person name="Riley R."/>
            <person name="Lipzen A."/>
            <person name="Clum A."/>
            <person name="Drula E."/>
            <person name="Henrissat B."/>
            <person name="Kohler A."/>
            <person name="Grigoriev I.V."/>
            <person name="Martin F.M."/>
            <person name="Hacquard S."/>
        </authorList>
    </citation>
    <scope>NUCLEOTIDE SEQUENCE</scope>
    <source>
        <strain evidence="12">MPI-SDFR-AT-0073</strain>
    </source>
</reference>
<dbReference type="GO" id="GO:0003697">
    <property type="term" value="F:single-stranded DNA binding"/>
    <property type="evidence" value="ECO:0007669"/>
    <property type="project" value="InterPro"/>
</dbReference>
<dbReference type="Gene3D" id="1.10.150.20">
    <property type="entry name" value="5' to 3' exonuclease, C-terminal subdomain"/>
    <property type="match status" value="1"/>
</dbReference>
<comment type="subcellular location">
    <subcellularLocation>
        <location evidence="1">Nucleus</location>
    </subcellularLocation>
</comment>
<dbReference type="InterPro" id="IPR011335">
    <property type="entry name" value="Restrct_endonuc-II-like"/>
</dbReference>
<dbReference type="OrthoDB" id="361020at2759"/>
<evidence type="ECO:0000256" key="1">
    <source>
        <dbReference type="ARBA" id="ARBA00004123"/>
    </source>
</evidence>
<evidence type="ECO:0000256" key="9">
    <source>
        <dbReference type="ARBA" id="ARBA00023242"/>
    </source>
</evidence>
<evidence type="ECO:0000256" key="6">
    <source>
        <dbReference type="ARBA" id="ARBA00022801"/>
    </source>
</evidence>
<evidence type="ECO:0000256" key="7">
    <source>
        <dbReference type="ARBA" id="ARBA00023125"/>
    </source>
</evidence>
<accession>A0A9P8RJH3</accession>
<dbReference type="SMART" id="SM00891">
    <property type="entry name" value="ERCC4"/>
    <property type="match status" value="1"/>
</dbReference>
<dbReference type="GO" id="GO:0000736">
    <property type="term" value="P:double-strand break repair via single-strand annealing, removal of nonhomologous ends"/>
    <property type="evidence" value="ECO:0007669"/>
    <property type="project" value="TreeGrafter"/>
</dbReference>
<dbReference type="Proteomes" id="UP000758603">
    <property type="component" value="Unassembled WGS sequence"/>
</dbReference>
<organism evidence="12 13">
    <name type="scientific">Truncatella angustata</name>
    <dbReference type="NCBI Taxonomy" id="152316"/>
    <lineage>
        <taxon>Eukaryota</taxon>
        <taxon>Fungi</taxon>
        <taxon>Dikarya</taxon>
        <taxon>Ascomycota</taxon>
        <taxon>Pezizomycotina</taxon>
        <taxon>Sordariomycetes</taxon>
        <taxon>Xylariomycetidae</taxon>
        <taxon>Amphisphaeriales</taxon>
        <taxon>Sporocadaceae</taxon>
        <taxon>Truncatella</taxon>
    </lineage>
</organism>
<feature type="region of interest" description="Disordered" evidence="10">
    <location>
        <begin position="489"/>
        <end position="520"/>
    </location>
</feature>
<dbReference type="InterPro" id="IPR006166">
    <property type="entry name" value="ERCC4_domain"/>
</dbReference>
<dbReference type="FunFam" id="3.40.50.10130:FF:000002">
    <property type="entry name" value="DNA repair endonuclease XPF"/>
    <property type="match status" value="1"/>
</dbReference>
<comment type="caution">
    <text evidence="12">The sequence shown here is derived from an EMBL/GenBank/DDBJ whole genome shotgun (WGS) entry which is preliminary data.</text>
</comment>
<dbReference type="GO" id="GO:0000724">
    <property type="term" value="P:double-strand break repair via homologous recombination"/>
    <property type="evidence" value="ECO:0007669"/>
    <property type="project" value="TreeGrafter"/>
</dbReference>
<dbReference type="InterPro" id="IPR047520">
    <property type="entry name" value="XPF_nuclease"/>
</dbReference>
<dbReference type="InterPro" id="IPR006167">
    <property type="entry name" value="XPF"/>
</dbReference>
<evidence type="ECO:0000256" key="5">
    <source>
        <dbReference type="ARBA" id="ARBA00022763"/>
    </source>
</evidence>
<dbReference type="InterPro" id="IPR010994">
    <property type="entry name" value="RuvA_2-like"/>
</dbReference>
<dbReference type="SUPFAM" id="SSF47781">
    <property type="entry name" value="RuvA domain 2-like"/>
    <property type="match status" value="1"/>
</dbReference>
<keyword evidence="9" id="KW-0539">Nucleus</keyword>
<keyword evidence="6" id="KW-0378">Hydrolase</keyword>
<dbReference type="Pfam" id="PF02732">
    <property type="entry name" value="ERCC4"/>
    <property type="match status" value="1"/>
</dbReference>
<dbReference type="GO" id="GO:0000712">
    <property type="term" value="P:resolution of meiotic recombination intermediates"/>
    <property type="evidence" value="ECO:0007669"/>
    <property type="project" value="TreeGrafter"/>
</dbReference>
<evidence type="ECO:0000313" key="12">
    <source>
        <dbReference type="EMBL" id="KAH6646992.1"/>
    </source>
</evidence>
<evidence type="ECO:0000256" key="3">
    <source>
        <dbReference type="ARBA" id="ARBA00022722"/>
    </source>
</evidence>
<keyword evidence="8" id="KW-0234">DNA repair</keyword>
<keyword evidence="5" id="KW-0227">DNA damage</keyword>
<protein>
    <submittedName>
        <fullName evidence="12">MUS38-like protein</fullName>
    </submittedName>
</protein>
<evidence type="ECO:0000256" key="10">
    <source>
        <dbReference type="SAM" id="MobiDB-lite"/>
    </source>
</evidence>
<dbReference type="CDD" id="cd20078">
    <property type="entry name" value="XPF_nuclease_XPF_euk"/>
    <property type="match status" value="1"/>
</dbReference>
<sequence>MSTNNAPQPVKLSLPLEYQQHLFQELRGEDELVVLAKGLGLMRLITNLLHSYDAAGNNLIIVVGAEDRENAWIGEALAEHAAISMSPKARGLTVVNTDFTSVAARERMYAKGGIYSITSRILVVDLLTSLLNPETISGVILLHAEKVIATSLEAFILRIYRQKNKAGFLKAFSDNPDPFTMGFNPLANMMRNLFLRKVSLWPRFHVTIAGSLEGKKKAEVIELEVPMTDAMKDIQTAIMECVEVSIHELKKINSGLEMEDWNLDSALLKNFDVMVRRQLDSNWHRVSWKTKQIVSDLTVLRSMLTSVLAYDSVSFLQHLDTIHATHSPQPGSTRQSQSPWMFMDAAHTIFSTAKQRVYSSNAKATEATPLDALRPVLEEQPKWAVLAEILQEIDRDLYFEPAARDDSNGTILIMCSDPATCRQIRLYLELMYVKPKEDDPTVKKKQKDEDAKPSAAYMMRRKLREYLKWKREFAQISSALFSENQKAIQSAEDPRLQSKGRAPANKRRRQRGGGAAGTVTGRAANGSLIQYFEKDSEVDDLVAGVQPTEDEANQKAEIIADPLDDMDDYYELYEMQDLVVVHAYEGDQDEHILEEVKPRYIIMFEPDASFIRRVEVYRSSHSDRNVRVYFMFYGGSVEEQRYLASVRREKDAFTKLIKERASMTIVDTTEAHGIEDPQETFLRTVNTRIAGGGRLAATAQPPRVVVDVREFRSSLPSLLHGRNMVIVPCMLTVADYVLSPTICVERKSVSDLISSFKDGRLYNQAETMFQHYKSPMLLIEFDQNKSFTLEPFADLSGNLSSINPANVPSDLQSKLVLLTLAYPRLRIIWSSSPYQTAEIFENLKTQEEEPDPIAAVRAGLDKEMKAEDQTFNLEPQEMLGVVPGVTPKNIKNLVLECENVREVANMSVDDLEPLVGKESGRQIERFFARNLIDMD</sequence>